<keyword evidence="10" id="KW-0443">Lipid metabolism</keyword>
<evidence type="ECO:0000256" key="12">
    <source>
        <dbReference type="ARBA" id="ARBA00024987"/>
    </source>
</evidence>
<dbReference type="VEuPathDB" id="FungiDB:H310_11964"/>
<dbReference type="PANTHER" id="PTHR33694">
    <property type="entry name" value="UDP-3-O-ACYL-N-ACETYLGLUCOSAMINE DEACETYLASE 1, MITOCHONDRIAL-RELATED"/>
    <property type="match status" value="1"/>
</dbReference>
<dbReference type="GO" id="GO:2001289">
    <property type="term" value="P:lipid X metabolic process"/>
    <property type="evidence" value="ECO:0007669"/>
    <property type="project" value="UniProtKB-ARBA"/>
</dbReference>
<dbReference type="Proteomes" id="UP000285060">
    <property type="component" value="Unassembled WGS sequence"/>
</dbReference>
<keyword evidence="14" id="KW-1185">Reference proteome</keyword>
<dbReference type="EMBL" id="QUSY01000156">
    <property type="protein sequence ID" value="RHY32186.1"/>
    <property type="molecule type" value="Genomic_DNA"/>
</dbReference>
<reference evidence="13 14" key="1">
    <citation type="submission" date="2018-08" db="EMBL/GenBank/DDBJ databases">
        <title>Aphanomyces genome sequencing and annotation.</title>
        <authorList>
            <person name="Minardi D."/>
            <person name="Oidtmann B."/>
            <person name="Van Der Giezen M."/>
            <person name="Studholme D.J."/>
        </authorList>
    </citation>
    <scope>NUCLEOTIDE SEQUENCE [LARGE SCALE GENOMIC DNA]</scope>
    <source>
        <strain evidence="13 14">NJM0002</strain>
    </source>
</reference>
<keyword evidence="5" id="KW-0444">Lipid biosynthesis</keyword>
<comment type="cofactor">
    <cofactor evidence="1">
        <name>Zn(2+)</name>
        <dbReference type="ChEBI" id="CHEBI:29105"/>
    </cofactor>
</comment>
<evidence type="ECO:0000256" key="9">
    <source>
        <dbReference type="ARBA" id="ARBA00022833"/>
    </source>
</evidence>
<gene>
    <name evidence="13" type="ORF">DYB32_002790</name>
</gene>
<protein>
    <recommendedName>
        <fullName evidence="4">UDP-3-O-acyl-N-acetylglucosamine deacetylase</fullName>
        <ecNumber evidence="4">3.5.1.108</ecNumber>
    </recommendedName>
</protein>
<comment type="pathway">
    <text evidence="2">Glycolipid biosynthesis; lipid IV(A) biosynthesis; lipid IV(A) from (3R)-3-hydroxytetradecanoyl-[acyl-carrier-protein] and UDP-N-acetyl-alpha-D-glucosamine: step 2/6.</text>
</comment>
<dbReference type="GO" id="GO:0046872">
    <property type="term" value="F:metal ion binding"/>
    <property type="evidence" value="ECO:0007669"/>
    <property type="project" value="UniProtKB-KW"/>
</dbReference>
<comment type="similarity">
    <text evidence="3">Belongs to the LpxC family.</text>
</comment>
<dbReference type="InterPro" id="IPR004463">
    <property type="entry name" value="UDP-acyl_GlcNac_deAcase"/>
</dbReference>
<evidence type="ECO:0000256" key="7">
    <source>
        <dbReference type="ARBA" id="ARBA00022723"/>
    </source>
</evidence>
<evidence type="ECO:0000256" key="10">
    <source>
        <dbReference type="ARBA" id="ARBA00023098"/>
    </source>
</evidence>
<dbReference type="InterPro" id="IPR011334">
    <property type="entry name" value="UDP-acyl_GlcNac_deAcase_C"/>
</dbReference>
<keyword evidence="9" id="KW-0862">Zinc</keyword>
<organism evidence="13 14">
    <name type="scientific">Aphanomyces invadans</name>
    <dbReference type="NCBI Taxonomy" id="157072"/>
    <lineage>
        <taxon>Eukaryota</taxon>
        <taxon>Sar</taxon>
        <taxon>Stramenopiles</taxon>
        <taxon>Oomycota</taxon>
        <taxon>Saprolegniomycetes</taxon>
        <taxon>Saprolegniales</taxon>
        <taxon>Verrucalvaceae</taxon>
        <taxon>Aphanomyces</taxon>
    </lineage>
</organism>
<comment type="catalytic activity">
    <reaction evidence="11">
        <text>a UDP-3-O-[(3R)-3-hydroxyacyl]-N-acetyl-alpha-D-glucosamine + H2O = a UDP-3-O-[(3R)-3-hydroxyacyl]-alpha-D-glucosamine + acetate</text>
        <dbReference type="Rhea" id="RHEA:67816"/>
        <dbReference type="ChEBI" id="CHEBI:15377"/>
        <dbReference type="ChEBI" id="CHEBI:30089"/>
        <dbReference type="ChEBI" id="CHEBI:137740"/>
        <dbReference type="ChEBI" id="CHEBI:173225"/>
        <dbReference type="EC" id="3.5.1.108"/>
    </reaction>
</comment>
<evidence type="ECO:0000256" key="5">
    <source>
        <dbReference type="ARBA" id="ARBA00022516"/>
    </source>
</evidence>
<keyword evidence="6" id="KW-0441">Lipid A biosynthesis</keyword>
<evidence type="ECO:0000256" key="1">
    <source>
        <dbReference type="ARBA" id="ARBA00001947"/>
    </source>
</evidence>
<evidence type="ECO:0000256" key="11">
    <source>
        <dbReference type="ARBA" id="ARBA00024535"/>
    </source>
</evidence>
<dbReference type="Gene3D" id="3.30.230.20">
    <property type="entry name" value="lpxc deacetylase, domain 1"/>
    <property type="match status" value="1"/>
</dbReference>
<evidence type="ECO:0000313" key="14">
    <source>
        <dbReference type="Proteomes" id="UP000285060"/>
    </source>
</evidence>
<dbReference type="GO" id="GO:0009245">
    <property type="term" value="P:lipid A biosynthetic process"/>
    <property type="evidence" value="ECO:0007669"/>
    <property type="project" value="UniProtKB-KW"/>
</dbReference>
<dbReference type="NCBIfam" id="TIGR00325">
    <property type="entry name" value="lpxC"/>
    <property type="match status" value="1"/>
</dbReference>
<evidence type="ECO:0000256" key="2">
    <source>
        <dbReference type="ARBA" id="ARBA00005002"/>
    </source>
</evidence>
<dbReference type="AlphaFoldDB" id="A0A3R7D3L1"/>
<dbReference type="Pfam" id="PF03331">
    <property type="entry name" value="LpxC"/>
    <property type="match status" value="1"/>
</dbReference>
<comment type="function">
    <text evidence="12">Involved in the biosynthesis of lipid A, a phosphorylated glycolipid that in bacteria anchors the lipopolysaccharide to the outer membrane of the cell. Lipid A-like molecules in plants may serve as structural components of the outer membranes of mitochondria and/or chloroplasts, or may be involved in signal transduction or plant defense responses.</text>
</comment>
<dbReference type="UniPathway" id="UPA00359">
    <property type="reaction ID" value="UER00478"/>
</dbReference>
<dbReference type="SUPFAM" id="SSF54211">
    <property type="entry name" value="Ribosomal protein S5 domain 2-like"/>
    <property type="match status" value="2"/>
</dbReference>
<dbReference type="Gene3D" id="3.30.1700.10">
    <property type="entry name" value="lpxc deacetylase, domain 2"/>
    <property type="match status" value="1"/>
</dbReference>
<dbReference type="InterPro" id="IPR015870">
    <property type="entry name" value="UDP-acyl_N-AcGlcN_deAcase_N"/>
</dbReference>
<evidence type="ECO:0000313" key="13">
    <source>
        <dbReference type="EMBL" id="RHY32186.1"/>
    </source>
</evidence>
<dbReference type="GO" id="GO:0016020">
    <property type="term" value="C:membrane"/>
    <property type="evidence" value="ECO:0007669"/>
    <property type="project" value="GOC"/>
</dbReference>
<dbReference type="HAMAP" id="MF_00388">
    <property type="entry name" value="LpxC"/>
    <property type="match status" value="1"/>
</dbReference>
<evidence type="ECO:0000256" key="8">
    <source>
        <dbReference type="ARBA" id="ARBA00022801"/>
    </source>
</evidence>
<accession>A0A3R7D3L1</accession>
<evidence type="ECO:0000256" key="4">
    <source>
        <dbReference type="ARBA" id="ARBA00012745"/>
    </source>
</evidence>
<evidence type="ECO:0000256" key="6">
    <source>
        <dbReference type="ARBA" id="ARBA00022556"/>
    </source>
</evidence>
<evidence type="ECO:0000256" key="3">
    <source>
        <dbReference type="ARBA" id="ARBA00006170"/>
    </source>
</evidence>
<sequence length="292" mass="31644">MMQRTIQRAVEVAGIGLHLGEKARLVLQPAPVNTGVVFRDANSPASRTVAAIYSNVKADTVGFCTRLRNLESGFEVATVEHVLAAIHAAEITNIHVDVSGPEIPILDGSSAGFMDALERAGVDEQGSPQSVLTILRPVQVVQADKAAYLLPRPTSELTISVEVDFPGRLPRQWTHLDLSEFGRRVASARTFTFRQDIDRLHAMGLAKGGSLSNAVVFDERGVPLNPDGLRFPDEWSRHKALDVVGDLALAGLPIHGHYVGIRPGHALTHELLHALFADHDNFSITTTKPDMP</sequence>
<dbReference type="PANTHER" id="PTHR33694:SF1">
    <property type="entry name" value="UDP-3-O-ACYL-N-ACETYLGLUCOSAMINE DEACETYLASE 1, MITOCHONDRIAL-RELATED"/>
    <property type="match status" value="1"/>
</dbReference>
<name>A0A3R7D3L1_9STRA</name>
<dbReference type="EC" id="3.5.1.108" evidence="4"/>
<dbReference type="InterPro" id="IPR020568">
    <property type="entry name" value="Ribosomal_Su5_D2-typ_SF"/>
</dbReference>
<keyword evidence="7" id="KW-0479">Metal-binding</keyword>
<keyword evidence="8" id="KW-0378">Hydrolase</keyword>
<dbReference type="GO" id="GO:0103117">
    <property type="term" value="F:UDP-3-O-acyl-N-acetylglucosamine deacetylase activity"/>
    <property type="evidence" value="ECO:0007669"/>
    <property type="project" value="UniProtKB-EC"/>
</dbReference>
<proteinExistence type="inferred from homology"/>
<comment type="caution">
    <text evidence="13">The sequence shown here is derived from an EMBL/GenBank/DDBJ whole genome shotgun (WGS) entry which is preliminary data.</text>
</comment>